<proteinExistence type="predicted"/>
<sequence length="57" mass="6395">MELGKIEHILPAYLDEGIFLATMLLSIQSHCITPQNNYGKNVAVVIFRQKSFFGLPS</sequence>
<organism evidence="1">
    <name type="scientific">Rhizophora mucronata</name>
    <name type="common">Asiatic mangrove</name>
    <dbReference type="NCBI Taxonomy" id="61149"/>
    <lineage>
        <taxon>Eukaryota</taxon>
        <taxon>Viridiplantae</taxon>
        <taxon>Streptophyta</taxon>
        <taxon>Embryophyta</taxon>
        <taxon>Tracheophyta</taxon>
        <taxon>Spermatophyta</taxon>
        <taxon>Magnoliopsida</taxon>
        <taxon>eudicotyledons</taxon>
        <taxon>Gunneridae</taxon>
        <taxon>Pentapetalae</taxon>
        <taxon>rosids</taxon>
        <taxon>fabids</taxon>
        <taxon>Malpighiales</taxon>
        <taxon>Rhizophoraceae</taxon>
        <taxon>Rhizophora</taxon>
    </lineage>
</organism>
<name>A0A2P2MGJ0_RHIMU</name>
<reference evidence="1" key="1">
    <citation type="submission" date="2018-02" db="EMBL/GenBank/DDBJ databases">
        <title>Rhizophora mucronata_Transcriptome.</title>
        <authorList>
            <person name="Meera S.P."/>
            <person name="Sreeshan A."/>
            <person name="Augustine A."/>
        </authorList>
    </citation>
    <scope>NUCLEOTIDE SEQUENCE</scope>
    <source>
        <tissue evidence="1">Leaf</tissue>
    </source>
</reference>
<dbReference type="EMBL" id="GGEC01048798">
    <property type="protein sequence ID" value="MBX29282.1"/>
    <property type="molecule type" value="Transcribed_RNA"/>
</dbReference>
<accession>A0A2P2MGJ0</accession>
<evidence type="ECO:0000313" key="1">
    <source>
        <dbReference type="EMBL" id="MBX29282.1"/>
    </source>
</evidence>
<dbReference type="AlphaFoldDB" id="A0A2P2MGJ0"/>
<protein>
    <submittedName>
        <fullName evidence="1">Uncharacterized protein</fullName>
    </submittedName>
</protein>